<accession>A0A843X642</accession>
<feature type="compositionally biased region" description="Polar residues" evidence="1">
    <location>
        <begin position="60"/>
        <end position="73"/>
    </location>
</feature>
<dbReference type="AlphaFoldDB" id="A0A843X642"/>
<sequence>MMTAKIAVDEVEVKIPFYTVRYGCISGLKLSRGNIVVQASNINIGAGGYEGSGDNDGSKMYNNGSTSETSSKP</sequence>
<reference evidence="2" key="1">
    <citation type="submission" date="2017-07" db="EMBL/GenBank/DDBJ databases">
        <title>Taro Niue Genome Assembly and Annotation.</title>
        <authorList>
            <person name="Atibalentja N."/>
            <person name="Keating K."/>
            <person name="Fields C.J."/>
        </authorList>
    </citation>
    <scope>NUCLEOTIDE SEQUENCE</scope>
    <source>
        <strain evidence="2">Niue_2</strain>
        <tissue evidence="2">Leaf</tissue>
    </source>
</reference>
<evidence type="ECO:0000313" key="3">
    <source>
        <dbReference type="Proteomes" id="UP000652761"/>
    </source>
</evidence>
<keyword evidence="3" id="KW-1185">Reference proteome</keyword>
<comment type="caution">
    <text evidence="2">The sequence shown here is derived from an EMBL/GenBank/DDBJ whole genome shotgun (WGS) entry which is preliminary data.</text>
</comment>
<protein>
    <submittedName>
        <fullName evidence="2">Uncharacterized protein</fullName>
    </submittedName>
</protein>
<feature type="region of interest" description="Disordered" evidence="1">
    <location>
        <begin position="46"/>
        <end position="73"/>
    </location>
</feature>
<name>A0A843X642_COLES</name>
<proteinExistence type="predicted"/>
<dbReference type="EMBL" id="NMUH01006378">
    <property type="protein sequence ID" value="MQM15131.1"/>
    <property type="molecule type" value="Genomic_DNA"/>
</dbReference>
<dbReference type="Proteomes" id="UP000652761">
    <property type="component" value="Unassembled WGS sequence"/>
</dbReference>
<organism evidence="2 3">
    <name type="scientific">Colocasia esculenta</name>
    <name type="common">Wild taro</name>
    <name type="synonym">Arum esculentum</name>
    <dbReference type="NCBI Taxonomy" id="4460"/>
    <lineage>
        <taxon>Eukaryota</taxon>
        <taxon>Viridiplantae</taxon>
        <taxon>Streptophyta</taxon>
        <taxon>Embryophyta</taxon>
        <taxon>Tracheophyta</taxon>
        <taxon>Spermatophyta</taxon>
        <taxon>Magnoliopsida</taxon>
        <taxon>Liliopsida</taxon>
        <taxon>Araceae</taxon>
        <taxon>Aroideae</taxon>
        <taxon>Colocasieae</taxon>
        <taxon>Colocasia</taxon>
    </lineage>
</organism>
<gene>
    <name evidence="2" type="ORF">Taro_048070</name>
</gene>
<evidence type="ECO:0000256" key="1">
    <source>
        <dbReference type="SAM" id="MobiDB-lite"/>
    </source>
</evidence>
<evidence type="ECO:0000313" key="2">
    <source>
        <dbReference type="EMBL" id="MQM15131.1"/>
    </source>
</evidence>